<keyword evidence="8" id="KW-1185">Reference proteome</keyword>
<comment type="similarity">
    <text evidence="1 4">Belongs to the glycosyl hydrolase 28 family.</text>
</comment>
<dbReference type="PANTHER" id="PTHR31339:SF9">
    <property type="entry name" value="PLASMIN AND FIBRONECTIN-BINDING PROTEIN A"/>
    <property type="match status" value="1"/>
</dbReference>
<protein>
    <submittedName>
        <fullName evidence="7">Glycoside hydrolase</fullName>
    </submittedName>
</protein>
<dbReference type="InterPro" id="IPR011050">
    <property type="entry name" value="Pectin_lyase_fold/virulence"/>
</dbReference>
<dbReference type="Proteomes" id="UP000657574">
    <property type="component" value="Unassembled WGS sequence"/>
</dbReference>
<dbReference type="EMBL" id="BMQA01000060">
    <property type="protein sequence ID" value="GGJ59318.1"/>
    <property type="molecule type" value="Genomic_DNA"/>
</dbReference>
<dbReference type="InterPro" id="IPR012334">
    <property type="entry name" value="Pectin_lyas_fold"/>
</dbReference>
<dbReference type="Gene3D" id="2.160.20.10">
    <property type="entry name" value="Single-stranded right-handed beta-helix, Pectin lyase-like"/>
    <property type="match status" value="1"/>
</dbReference>
<keyword evidence="2 4" id="KW-0378">Hydrolase</keyword>
<comment type="caution">
    <text evidence="7">The sequence shown here is derived from an EMBL/GenBank/DDBJ whole genome shotgun (WGS) entry which is preliminary data.</text>
</comment>
<evidence type="ECO:0000313" key="8">
    <source>
        <dbReference type="Proteomes" id="UP000657574"/>
    </source>
</evidence>
<dbReference type="InterPro" id="IPR024535">
    <property type="entry name" value="RHGA/B-epi-like_pectate_lyase"/>
</dbReference>
<evidence type="ECO:0000256" key="2">
    <source>
        <dbReference type="ARBA" id="ARBA00022801"/>
    </source>
</evidence>
<feature type="domain" description="Rhamnogalacturonase A/B/Epimerase-like pectate lyase" evidence="6">
    <location>
        <begin position="66"/>
        <end position="117"/>
    </location>
</feature>
<evidence type="ECO:0000256" key="3">
    <source>
        <dbReference type="ARBA" id="ARBA00023295"/>
    </source>
</evidence>
<dbReference type="Pfam" id="PF12708">
    <property type="entry name" value="Pect-lyase_RHGA_epim"/>
    <property type="match status" value="1"/>
</dbReference>
<evidence type="ECO:0000256" key="5">
    <source>
        <dbReference type="SAM" id="SignalP"/>
    </source>
</evidence>
<reference evidence="7" key="1">
    <citation type="journal article" date="2014" name="Int. J. Syst. Evol. Microbiol.">
        <title>Complete genome sequence of Corynebacterium casei LMG S-19264T (=DSM 44701T), isolated from a smear-ripened cheese.</title>
        <authorList>
            <consortium name="US DOE Joint Genome Institute (JGI-PGF)"/>
            <person name="Walter F."/>
            <person name="Albersmeier A."/>
            <person name="Kalinowski J."/>
            <person name="Ruckert C."/>
        </authorList>
    </citation>
    <scope>NUCLEOTIDE SEQUENCE</scope>
    <source>
        <strain evidence="7">JCM 3086</strain>
    </source>
</reference>
<dbReference type="InterPro" id="IPR000743">
    <property type="entry name" value="Glyco_hydro_28"/>
</dbReference>
<organism evidence="7 8">
    <name type="scientific">Streptomyces brasiliensis</name>
    <dbReference type="NCBI Taxonomy" id="1954"/>
    <lineage>
        <taxon>Bacteria</taxon>
        <taxon>Bacillati</taxon>
        <taxon>Actinomycetota</taxon>
        <taxon>Actinomycetes</taxon>
        <taxon>Kitasatosporales</taxon>
        <taxon>Streptomycetaceae</taxon>
        <taxon>Streptomyces</taxon>
    </lineage>
</organism>
<dbReference type="SMART" id="SM00710">
    <property type="entry name" value="PbH1"/>
    <property type="match status" value="4"/>
</dbReference>
<dbReference type="PANTHER" id="PTHR31339">
    <property type="entry name" value="PECTIN LYASE-RELATED"/>
    <property type="match status" value="1"/>
</dbReference>
<evidence type="ECO:0000259" key="6">
    <source>
        <dbReference type="Pfam" id="PF12708"/>
    </source>
</evidence>
<accession>A0A917LDW8</accession>
<feature type="chain" id="PRO_5036689761" evidence="5">
    <location>
        <begin position="35"/>
        <end position="466"/>
    </location>
</feature>
<dbReference type="SUPFAM" id="SSF51126">
    <property type="entry name" value="Pectin lyase-like"/>
    <property type="match status" value="1"/>
</dbReference>
<evidence type="ECO:0000256" key="4">
    <source>
        <dbReference type="RuleBase" id="RU361169"/>
    </source>
</evidence>
<keyword evidence="3 4" id="KW-0326">Glycosidase</keyword>
<gene>
    <name evidence="7" type="ORF">GCM10010121_082550</name>
</gene>
<dbReference type="GO" id="GO:0005975">
    <property type="term" value="P:carbohydrate metabolic process"/>
    <property type="evidence" value="ECO:0007669"/>
    <property type="project" value="InterPro"/>
</dbReference>
<dbReference type="InterPro" id="IPR006311">
    <property type="entry name" value="TAT_signal"/>
</dbReference>
<dbReference type="PROSITE" id="PS51318">
    <property type="entry name" value="TAT"/>
    <property type="match status" value="1"/>
</dbReference>
<evidence type="ECO:0000313" key="7">
    <source>
        <dbReference type="EMBL" id="GGJ59318.1"/>
    </source>
</evidence>
<dbReference type="RefSeq" id="WP_189316468.1">
    <property type="nucleotide sequence ID" value="NZ_BMQA01000060.1"/>
</dbReference>
<dbReference type="AlphaFoldDB" id="A0A917LDW8"/>
<keyword evidence="5" id="KW-0732">Signal</keyword>
<feature type="signal peptide" evidence="5">
    <location>
        <begin position="1"/>
        <end position="34"/>
    </location>
</feature>
<proteinExistence type="inferred from homology"/>
<dbReference type="Pfam" id="PF00295">
    <property type="entry name" value="Glyco_hydro_28"/>
    <property type="match status" value="1"/>
</dbReference>
<evidence type="ECO:0000256" key="1">
    <source>
        <dbReference type="ARBA" id="ARBA00008834"/>
    </source>
</evidence>
<dbReference type="InterPro" id="IPR006626">
    <property type="entry name" value="PbH1"/>
</dbReference>
<sequence length="466" mass="49902">MTHSSPNRRQLLRSAIALGSAAVVPSLLPSSAFAQSQQDADRAADVAADRIIAAIHRPRIPQREIRITDFGAVPDGTTDTTQALANAIQSAHRRGGGRVVVPSGTWATGPIHLLSRVELHLVEGATLLFHTDPAAYLPTVYSRWQGIELMNYSPLIYAYGQHDIALTGNGVLDGQASTDNWYTWGKPGGSDFSALEATANAGIPVPERDGANYHLRPCFVEPYRCERVLVEGVTLRNSPFWNLHPTLCQDVTIRNVTVESTGPNTDGCDPESCDGVLIEGVSFNTGDDCIAVKAGRNTDGRRVNVPCQNLVVQNSTFANGHGGITLGSEMTGGIRNVYGRDLTMSSTGLRAGHRLKTNSVRGGFLENSHVYRVNVQAIGGPLLLIDFNYGEGDTGTYPPTVTDINLSHWSVASASQGWDIQGYADDPVGTVRLSDVTIDGPLSKANTAVNVTDLELDHVVINGVEQ</sequence>
<dbReference type="GO" id="GO:0004650">
    <property type="term" value="F:polygalacturonase activity"/>
    <property type="evidence" value="ECO:0007669"/>
    <property type="project" value="InterPro"/>
</dbReference>
<dbReference type="InterPro" id="IPR051801">
    <property type="entry name" value="GH28_Enzymes"/>
</dbReference>
<name>A0A917LDW8_9ACTN</name>
<dbReference type="PROSITE" id="PS00502">
    <property type="entry name" value="POLYGALACTURONASE"/>
    <property type="match status" value="1"/>
</dbReference>
<reference evidence="7" key="2">
    <citation type="submission" date="2020-09" db="EMBL/GenBank/DDBJ databases">
        <authorList>
            <person name="Sun Q."/>
            <person name="Ohkuma M."/>
        </authorList>
    </citation>
    <scope>NUCLEOTIDE SEQUENCE</scope>
    <source>
        <strain evidence="7">JCM 3086</strain>
    </source>
</reference>